<dbReference type="Proteomes" id="UP001231189">
    <property type="component" value="Unassembled WGS sequence"/>
</dbReference>
<feature type="region of interest" description="Disordered" evidence="1">
    <location>
        <begin position="297"/>
        <end position="491"/>
    </location>
</feature>
<feature type="region of interest" description="Disordered" evidence="1">
    <location>
        <begin position="1"/>
        <end position="20"/>
    </location>
</feature>
<feature type="compositionally biased region" description="Polar residues" evidence="1">
    <location>
        <begin position="441"/>
        <end position="450"/>
    </location>
</feature>
<name>A0AAD8TAG6_LOLMU</name>
<feature type="domain" description="Transposase (putative) gypsy type" evidence="2">
    <location>
        <begin position="68"/>
        <end position="135"/>
    </location>
</feature>
<comment type="caution">
    <text evidence="3">The sequence shown here is derived from an EMBL/GenBank/DDBJ whole genome shotgun (WGS) entry which is preliminary data.</text>
</comment>
<protein>
    <recommendedName>
        <fullName evidence="2">Transposase (putative) gypsy type domain-containing protein</fullName>
    </recommendedName>
</protein>
<reference evidence="3" key="1">
    <citation type="submission" date="2023-07" db="EMBL/GenBank/DDBJ databases">
        <title>A chromosome-level genome assembly of Lolium multiflorum.</title>
        <authorList>
            <person name="Chen Y."/>
            <person name="Copetti D."/>
            <person name="Kolliker R."/>
            <person name="Studer B."/>
        </authorList>
    </citation>
    <scope>NUCLEOTIDE SEQUENCE</scope>
    <source>
        <strain evidence="3">02402/16</strain>
        <tissue evidence="3">Leaf</tissue>
    </source>
</reference>
<evidence type="ECO:0000256" key="1">
    <source>
        <dbReference type="SAM" id="MobiDB-lite"/>
    </source>
</evidence>
<dbReference type="EMBL" id="JAUUTY010000002">
    <property type="protein sequence ID" value="KAK1678071.1"/>
    <property type="molecule type" value="Genomic_DNA"/>
</dbReference>
<evidence type="ECO:0000313" key="4">
    <source>
        <dbReference type="Proteomes" id="UP001231189"/>
    </source>
</evidence>
<feature type="compositionally biased region" description="Polar residues" evidence="1">
    <location>
        <begin position="459"/>
        <end position="470"/>
    </location>
</feature>
<dbReference type="Pfam" id="PF04195">
    <property type="entry name" value="Transposase_28"/>
    <property type="match status" value="1"/>
</dbReference>
<evidence type="ECO:0000259" key="2">
    <source>
        <dbReference type="Pfam" id="PF04195"/>
    </source>
</evidence>
<organism evidence="3 4">
    <name type="scientific">Lolium multiflorum</name>
    <name type="common">Italian ryegrass</name>
    <name type="synonym">Lolium perenne subsp. multiflorum</name>
    <dbReference type="NCBI Taxonomy" id="4521"/>
    <lineage>
        <taxon>Eukaryota</taxon>
        <taxon>Viridiplantae</taxon>
        <taxon>Streptophyta</taxon>
        <taxon>Embryophyta</taxon>
        <taxon>Tracheophyta</taxon>
        <taxon>Spermatophyta</taxon>
        <taxon>Magnoliopsida</taxon>
        <taxon>Liliopsida</taxon>
        <taxon>Poales</taxon>
        <taxon>Poaceae</taxon>
        <taxon>BOP clade</taxon>
        <taxon>Pooideae</taxon>
        <taxon>Poodae</taxon>
        <taxon>Poeae</taxon>
        <taxon>Poeae Chloroplast Group 2 (Poeae type)</taxon>
        <taxon>Loliodinae</taxon>
        <taxon>Loliinae</taxon>
        <taxon>Lolium</taxon>
    </lineage>
</organism>
<keyword evidence="4" id="KW-1185">Reference proteome</keyword>
<accession>A0AAD8TAG6</accession>
<feature type="compositionally biased region" description="Acidic residues" evidence="1">
    <location>
        <begin position="402"/>
        <end position="416"/>
    </location>
</feature>
<dbReference type="AlphaFoldDB" id="A0AAD8TAG6"/>
<proteinExistence type="predicted"/>
<dbReference type="PANTHER" id="PTHR33026">
    <property type="entry name" value="OS06G0360600 PROTEIN"/>
    <property type="match status" value="1"/>
</dbReference>
<dbReference type="InterPro" id="IPR007321">
    <property type="entry name" value="Transposase_28"/>
</dbReference>
<sequence>MPPRARLTKHTAAGTDSAMEGAEIHGWERSKLTNQDKKSLKKLGLVQKDSLIFPGDESSPKPPMGYRVTFVDHLVRGLSAPIHEFLRGLLFVYGIQLHQLTPNSILHISIFVSLCECFLGSHPHWGLWKRIFYLRRNNSHSVVYNVGGVFICVRSDVDYFNVKFPDSVQGWCKKWLYIQDKTVGGQEFSIAPFDSAAEILRRKSWDVEASAKEKAATDVLMKRIHQLQNTCGEELSGVQITAYFLRIRVQPLQACKNPLWAYTGEADVDRLSEDLSTKDLEKLIRRFSSLSKKDEVPTSCRVKPYSGNHALPENHQVLSSLPPLPEGGEVDERTIINDESQESTPPETEAAGSHRSAASSDRATESDASESVRSPPSVVSPRNKRKRNETEDSGASKPTEPAAEESSPDDGDDLNPYDDAGSVSSGGKEEEEEELAVTGAAPTSTSNTVVLSEEIRITADSSPPLQQMVDTSTPPPSPRAPSPKRLKQSKERAEALEAKLKISEEARAKAQADADSIEELRQRLSKAESALSDKIAEQISQEQCIIDHLEAQRRCFFRRNDERFELVAPKDDRLLDALSIVELQGDLARTNLSDSRAAFSRLFPHFFPKETEPEIFSALVKRFLPKEDLALAYRRENLKIGVEGTIALVANSGQEVDWAKAGNPGKIKKDKWKALVKDAKAHSKSIIDFFKPKPASSTSTAKTEVE</sequence>
<feature type="compositionally biased region" description="Low complexity" evidence="1">
    <location>
        <begin position="371"/>
        <end position="381"/>
    </location>
</feature>
<gene>
    <name evidence="3" type="ORF">QYE76_038919</name>
</gene>
<evidence type="ECO:0000313" key="3">
    <source>
        <dbReference type="EMBL" id="KAK1678071.1"/>
    </source>
</evidence>
<dbReference type="PANTHER" id="PTHR33026:SF7">
    <property type="entry name" value="OS03G0100275 PROTEIN"/>
    <property type="match status" value="1"/>
</dbReference>